<name>A0A6J6TTP6_9ZZZZ</name>
<proteinExistence type="predicted"/>
<dbReference type="CDD" id="cd06532">
    <property type="entry name" value="Glyco_transf_25"/>
    <property type="match status" value="1"/>
</dbReference>
<dbReference type="AlphaFoldDB" id="A0A6J6TTP6"/>
<gene>
    <name evidence="3" type="ORF">UFOPK2656_03537</name>
    <name evidence="4" type="ORF">UFOPK3267_01307</name>
</gene>
<dbReference type="EMBL" id="CAFBIY010000064">
    <property type="protein sequence ID" value="CAB4850793.1"/>
    <property type="molecule type" value="Genomic_DNA"/>
</dbReference>
<dbReference type="InterPro" id="IPR029044">
    <property type="entry name" value="Nucleotide-diphossugar_trans"/>
</dbReference>
<dbReference type="InterPro" id="IPR002654">
    <property type="entry name" value="Glyco_trans_25"/>
</dbReference>
<sequence length="867" mass="97418">MSQTRPTICLNMIVRNEAHVVSDMLLGVSDLIDYWVVVDTGSDDGTQDVIRSFFAERGVPGELHERPWRHFGHNRTEALQLAAGKAEYTWVIDADDLIVGTPDLTELVSDSYELRFGSEFVYWRSQIFRSSLNWAYEGVVHEYPHCLDQSPTQARLEGEYYIDSRRLGSRNQVADKYERDIELLQQSLTERPDDARSVFYLAQSQLDAGQLEAALASYARRAAMGGWAEEIFYSLLQRGRCLARLERPWAETMEAYLECWQSRPSRAEPLYEIARHYRTASQFELGYLFASRAVDIPFPDADRLFVDRSIYDYKAHDELAVCAFYTARYQESFDLSSALLASPALPERERGRLEGNRDLSVPHIKDATLSYPLAVVHALSQPGREVDAAEVTFTIAAGGPVGLFEHTVNSFLNCCTDLQRIGRWVCIGEHSAETDREYLAARYPFFEFVPEPASAAGAGAGAARRLNRLLELIETPFWLHLEDRWHFFATADYVSTAVAILDADTDLGQVVFNRNYAESIADRWIAGGLVYRTSDGIRFVAHDYDPTRTGEADETATLPLNATRTNAQWPHFSLRPSLIRTAALQESGPFHETSESFEFELAHTYTDLGWRTAFFDSISATSLTELRSGQAQGVDRWGDIQLNIEVINLDRRPDRWATFRELATAAAGTAFVDRCHRRSAIDGKELTLTPDLERRFRGNDFGFRRGVIGCALSHLEVWREVANGDSACLVLEDDVRLGDAFTGQLVEFLGRLDAECPEFELAFLGWFVHGVVSDGQPLPTRRAASVSALDWTSYAGGTFAYLLSPPGARRLVELADSEGMQRAVDWFIADHAASLTAVCSEPPLAFSKVSHRPDIDSDIQWDSDVIS</sequence>
<dbReference type="Pfam" id="PF00535">
    <property type="entry name" value="Glycos_transf_2"/>
    <property type="match status" value="1"/>
</dbReference>
<evidence type="ECO:0000313" key="4">
    <source>
        <dbReference type="EMBL" id="CAB4850793.1"/>
    </source>
</evidence>
<dbReference type="InterPro" id="IPR011990">
    <property type="entry name" value="TPR-like_helical_dom_sf"/>
</dbReference>
<organism evidence="3">
    <name type="scientific">freshwater metagenome</name>
    <dbReference type="NCBI Taxonomy" id="449393"/>
    <lineage>
        <taxon>unclassified sequences</taxon>
        <taxon>metagenomes</taxon>
        <taxon>ecological metagenomes</taxon>
    </lineage>
</organism>
<dbReference type="InterPro" id="IPR001173">
    <property type="entry name" value="Glyco_trans_2-like"/>
</dbReference>
<dbReference type="SUPFAM" id="SSF48452">
    <property type="entry name" value="TPR-like"/>
    <property type="match status" value="1"/>
</dbReference>
<dbReference type="Gene3D" id="1.25.40.10">
    <property type="entry name" value="Tetratricopeptide repeat domain"/>
    <property type="match status" value="1"/>
</dbReference>
<feature type="domain" description="Glycosyltransferase 2-like" evidence="1">
    <location>
        <begin position="12"/>
        <end position="99"/>
    </location>
</feature>
<evidence type="ECO:0000313" key="3">
    <source>
        <dbReference type="EMBL" id="CAB4750941.1"/>
    </source>
</evidence>
<evidence type="ECO:0000259" key="2">
    <source>
        <dbReference type="Pfam" id="PF01755"/>
    </source>
</evidence>
<reference evidence="3" key="1">
    <citation type="submission" date="2020-05" db="EMBL/GenBank/DDBJ databases">
        <authorList>
            <person name="Chiriac C."/>
            <person name="Salcher M."/>
            <person name="Ghai R."/>
            <person name="Kavagutti S V."/>
        </authorList>
    </citation>
    <scope>NUCLEOTIDE SEQUENCE</scope>
</reference>
<dbReference type="Gene3D" id="3.90.550.10">
    <property type="entry name" value="Spore Coat Polysaccharide Biosynthesis Protein SpsA, Chain A"/>
    <property type="match status" value="1"/>
</dbReference>
<evidence type="ECO:0000259" key="1">
    <source>
        <dbReference type="Pfam" id="PF00535"/>
    </source>
</evidence>
<dbReference type="EMBL" id="CAEZYF010000044">
    <property type="protein sequence ID" value="CAB4750941.1"/>
    <property type="molecule type" value="Genomic_DNA"/>
</dbReference>
<dbReference type="SUPFAM" id="SSF53448">
    <property type="entry name" value="Nucleotide-diphospho-sugar transferases"/>
    <property type="match status" value="2"/>
</dbReference>
<dbReference type="PANTHER" id="PTHR43630:SF2">
    <property type="entry name" value="GLYCOSYLTRANSFERASE"/>
    <property type="match status" value="1"/>
</dbReference>
<accession>A0A6J6TTP6</accession>
<protein>
    <submittedName>
        <fullName evidence="3">Unannotated protein</fullName>
    </submittedName>
</protein>
<dbReference type="Pfam" id="PF01755">
    <property type="entry name" value="Glyco_transf_25"/>
    <property type="match status" value="1"/>
</dbReference>
<dbReference type="PANTHER" id="PTHR43630">
    <property type="entry name" value="POLY-BETA-1,6-N-ACETYL-D-GLUCOSAMINE SYNTHASE"/>
    <property type="match status" value="1"/>
</dbReference>
<feature type="domain" description="Glycosyl transferase family 25" evidence="2">
    <location>
        <begin position="646"/>
        <end position="817"/>
    </location>
</feature>